<dbReference type="AlphaFoldDB" id="A0A8X7CDE2"/>
<keyword evidence="2" id="KW-1185">Reference proteome</keyword>
<sequence length="106" mass="12549">MKKLILKEFAETQKNKTMHETLKVYQMTVDIQELRTRPSKFLADNTLNNEFPMKEKENGDNVEYVCSSSISSLLSQCLQNVIRKRFLNPTYDFSEELKENNFFCVR</sequence>
<organism evidence="1 2">
    <name type="scientific">Trichonephila inaurata madagascariensis</name>
    <dbReference type="NCBI Taxonomy" id="2747483"/>
    <lineage>
        <taxon>Eukaryota</taxon>
        <taxon>Metazoa</taxon>
        <taxon>Ecdysozoa</taxon>
        <taxon>Arthropoda</taxon>
        <taxon>Chelicerata</taxon>
        <taxon>Arachnida</taxon>
        <taxon>Araneae</taxon>
        <taxon>Araneomorphae</taxon>
        <taxon>Entelegynae</taxon>
        <taxon>Araneoidea</taxon>
        <taxon>Nephilidae</taxon>
        <taxon>Trichonephila</taxon>
        <taxon>Trichonephila inaurata</taxon>
    </lineage>
</organism>
<comment type="caution">
    <text evidence="1">The sequence shown here is derived from an EMBL/GenBank/DDBJ whole genome shotgun (WGS) entry which is preliminary data.</text>
</comment>
<name>A0A8X7CDE2_9ARAC</name>
<dbReference type="Proteomes" id="UP000886998">
    <property type="component" value="Unassembled WGS sequence"/>
</dbReference>
<accession>A0A8X7CDE2</accession>
<reference evidence="1" key="1">
    <citation type="submission" date="2020-08" db="EMBL/GenBank/DDBJ databases">
        <title>Multicomponent nature underlies the extraordinary mechanical properties of spider dragline silk.</title>
        <authorList>
            <person name="Kono N."/>
            <person name="Nakamura H."/>
            <person name="Mori M."/>
            <person name="Yoshida Y."/>
            <person name="Ohtoshi R."/>
            <person name="Malay A.D."/>
            <person name="Moran D.A.P."/>
            <person name="Tomita M."/>
            <person name="Numata K."/>
            <person name="Arakawa K."/>
        </authorList>
    </citation>
    <scope>NUCLEOTIDE SEQUENCE</scope>
</reference>
<dbReference type="EMBL" id="BMAV01016595">
    <property type="protein sequence ID" value="GFY67519.1"/>
    <property type="molecule type" value="Genomic_DNA"/>
</dbReference>
<proteinExistence type="predicted"/>
<protein>
    <submittedName>
        <fullName evidence="1">Uncharacterized protein</fullName>
    </submittedName>
</protein>
<evidence type="ECO:0000313" key="1">
    <source>
        <dbReference type="EMBL" id="GFY67519.1"/>
    </source>
</evidence>
<gene>
    <name evidence="1" type="ORF">TNIN_289121</name>
</gene>
<evidence type="ECO:0000313" key="2">
    <source>
        <dbReference type="Proteomes" id="UP000886998"/>
    </source>
</evidence>